<sequence length="59" mass="6716">MKYGAFDMWGKAADRKVSLSALKNTNSQHSLSWSHHKLQKAKGLQVMQIIGYAARIREQ</sequence>
<organism evidence="1">
    <name type="scientific">Oryza glumipatula</name>
    <dbReference type="NCBI Taxonomy" id="40148"/>
    <lineage>
        <taxon>Eukaryota</taxon>
        <taxon>Viridiplantae</taxon>
        <taxon>Streptophyta</taxon>
        <taxon>Embryophyta</taxon>
        <taxon>Tracheophyta</taxon>
        <taxon>Spermatophyta</taxon>
        <taxon>Magnoliopsida</taxon>
        <taxon>Liliopsida</taxon>
        <taxon>Poales</taxon>
        <taxon>Poaceae</taxon>
        <taxon>BOP clade</taxon>
        <taxon>Oryzoideae</taxon>
        <taxon>Oryzeae</taxon>
        <taxon>Oryzinae</taxon>
        <taxon>Oryza</taxon>
    </lineage>
</organism>
<keyword evidence="2" id="KW-1185">Reference proteome</keyword>
<dbReference type="HOGENOM" id="CLU_2964510_0_0_1"/>
<name>A0A0D9Z506_9ORYZ</name>
<reference evidence="1" key="2">
    <citation type="submission" date="2018-05" db="EMBL/GenBank/DDBJ databases">
        <title>OgluRS3 (Oryza glumaepatula Reference Sequence Version 3).</title>
        <authorList>
            <person name="Zhang J."/>
            <person name="Kudrna D."/>
            <person name="Lee S."/>
            <person name="Talag J."/>
            <person name="Welchert J."/>
            <person name="Wing R.A."/>
        </authorList>
    </citation>
    <scope>NUCLEOTIDE SEQUENCE [LARGE SCALE GENOMIC DNA]</scope>
</reference>
<evidence type="ECO:0000313" key="2">
    <source>
        <dbReference type="Proteomes" id="UP000026961"/>
    </source>
</evidence>
<protein>
    <submittedName>
        <fullName evidence="1">Uncharacterized protein</fullName>
    </submittedName>
</protein>
<accession>A0A0D9Z506</accession>
<reference evidence="1" key="1">
    <citation type="submission" date="2015-04" db="UniProtKB">
        <authorList>
            <consortium name="EnsemblPlants"/>
        </authorList>
    </citation>
    <scope>IDENTIFICATION</scope>
</reference>
<dbReference type="EnsemblPlants" id="OGLUM03G11410.1">
    <property type="protein sequence ID" value="OGLUM03G11410.1"/>
    <property type="gene ID" value="OGLUM03G11410"/>
</dbReference>
<dbReference type="Proteomes" id="UP000026961">
    <property type="component" value="Chromosome 3"/>
</dbReference>
<proteinExistence type="predicted"/>
<dbReference type="AlphaFoldDB" id="A0A0D9Z506"/>
<dbReference type="Gramene" id="OGLUM03G11410.1">
    <property type="protein sequence ID" value="OGLUM03G11410.1"/>
    <property type="gene ID" value="OGLUM03G11410"/>
</dbReference>
<evidence type="ECO:0000313" key="1">
    <source>
        <dbReference type="EnsemblPlants" id="OGLUM03G11410.1"/>
    </source>
</evidence>